<dbReference type="GO" id="GO:0030001">
    <property type="term" value="P:metal ion transport"/>
    <property type="evidence" value="ECO:0007669"/>
    <property type="project" value="InterPro"/>
</dbReference>
<dbReference type="InterPro" id="IPR006127">
    <property type="entry name" value="ZnuA-like"/>
</dbReference>
<keyword evidence="3" id="KW-0732">Signal</keyword>
<dbReference type="AlphaFoldDB" id="A0A1G9A507"/>
<dbReference type="OrthoDB" id="50488at2157"/>
<dbReference type="PANTHER" id="PTHR42953:SF3">
    <property type="entry name" value="HIGH-AFFINITY ZINC UPTAKE SYSTEM PROTEIN ZNUA"/>
    <property type="match status" value="1"/>
</dbReference>
<evidence type="ECO:0000313" key="6">
    <source>
        <dbReference type="Proteomes" id="UP000198882"/>
    </source>
</evidence>
<evidence type="ECO:0000256" key="4">
    <source>
        <dbReference type="SAM" id="MobiDB-lite"/>
    </source>
</evidence>
<keyword evidence="6" id="KW-1185">Reference proteome</keyword>
<comment type="similarity">
    <text evidence="1">Belongs to the bacterial solute-binding protein 9 family.</text>
</comment>
<organism evidence="5 6">
    <name type="scientific">Natronorubrum texcoconense</name>
    <dbReference type="NCBI Taxonomy" id="1095776"/>
    <lineage>
        <taxon>Archaea</taxon>
        <taxon>Methanobacteriati</taxon>
        <taxon>Methanobacteriota</taxon>
        <taxon>Stenosarchaea group</taxon>
        <taxon>Halobacteria</taxon>
        <taxon>Halobacteriales</taxon>
        <taxon>Natrialbaceae</taxon>
        <taxon>Natronorubrum</taxon>
    </lineage>
</organism>
<evidence type="ECO:0000256" key="3">
    <source>
        <dbReference type="ARBA" id="ARBA00022729"/>
    </source>
</evidence>
<feature type="region of interest" description="Disordered" evidence="4">
    <location>
        <begin position="126"/>
        <end position="150"/>
    </location>
</feature>
<evidence type="ECO:0000256" key="2">
    <source>
        <dbReference type="ARBA" id="ARBA00022448"/>
    </source>
</evidence>
<evidence type="ECO:0000313" key="5">
    <source>
        <dbReference type="EMBL" id="SDK22432.1"/>
    </source>
</evidence>
<dbReference type="RefSeq" id="WP_090306969.1">
    <property type="nucleotide sequence ID" value="NZ_FNFE01000003.1"/>
</dbReference>
<dbReference type="EMBL" id="FNFE01000003">
    <property type="protein sequence ID" value="SDK22432.1"/>
    <property type="molecule type" value="Genomic_DNA"/>
</dbReference>
<sequence>MKLSRRSVLQTSAGALAISTLAGCLSEPDNGDNPDGGYAAFFTLEDWAEQIAGDELSFENPVPAGEMGHGWEPPGDLQRDIADSSAFVYLDTVEFAWAQDVAADLEIDYEHVELIDGMAGLENQLLPLGDEGDDGADRQPDEYDGDPTDVSVGGFDVYHRSSGTEVAYWHNDHWHGAVPEISVDGSVAIDGIFEDDDGRVLPLGEDEPFQIDARVVDGANEDVLTIESRDDHIVFRGHETGRTRIVFELLADGEVVWDTSADNMSVDVVEDAEPPESYDPHVWVDPVLAQDIVETIADGLAEIDPDNADLYADNAADYNDRLEEIHQQFEELAADADRDLAILAGHDSFQYLEHRYDFELHTPVSISPDADLTEEDVADTIDLVDEHGIETILYDPFESPDGDLPDTAELILEGSGASDAKPISPVEGTTEEWSEDDWGWIEQMEELNLPSLRQALDAE</sequence>
<dbReference type="Pfam" id="PF01297">
    <property type="entry name" value="ZnuA"/>
    <property type="match status" value="1"/>
</dbReference>
<dbReference type="PROSITE" id="PS51318">
    <property type="entry name" value="TAT"/>
    <property type="match status" value="1"/>
</dbReference>
<dbReference type="InterPro" id="IPR050492">
    <property type="entry name" value="Bact_metal-bind_prot9"/>
</dbReference>
<evidence type="ECO:0000256" key="1">
    <source>
        <dbReference type="ARBA" id="ARBA00011028"/>
    </source>
</evidence>
<keyword evidence="2" id="KW-0813">Transport</keyword>
<proteinExistence type="inferred from homology"/>
<reference evidence="6" key="1">
    <citation type="submission" date="2016-10" db="EMBL/GenBank/DDBJ databases">
        <authorList>
            <person name="Varghese N."/>
            <person name="Submissions S."/>
        </authorList>
    </citation>
    <scope>NUCLEOTIDE SEQUENCE [LARGE SCALE GENOMIC DNA]</scope>
    <source>
        <strain evidence="6">B4,CECT 8067,JCM 17497</strain>
    </source>
</reference>
<protein>
    <submittedName>
        <fullName evidence="5">Zinc transport system substrate-binding protein</fullName>
    </submittedName>
</protein>
<dbReference type="STRING" id="1095776.SAMN04515672_2583"/>
<dbReference type="PROSITE" id="PS51257">
    <property type="entry name" value="PROKAR_LIPOPROTEIN"/>
    <property type="match status" value="1"/>
</dbReference>
<dbReference type="SUPFAM" id="SSF53807">
    <property type="entry name" value="Helical backbone' metal receptor"/>
    <property type="match status" value="1"/>
</dbReference>
<dbReference type="GO" id="GO:0046872">
    <property type="term" value="F:metal ion binding"/>
    <property type="evidence" value="ECO:0007669"/>
    <property type="project" value="InterPro"/>
</dbReference>
<dbReference type="InterPro" id="IPR006311">
    <property type="entry name" value="TAT_signal"/>
</dbReference>
<dbReference type="PANTHER" id="PTHR42953">
    <property type="entry name" value="HIGH-AFFINITY ZINC UPTAKE SYSTEM PROTEIN ZNUA-RELATED"/>
    <property type="match status" value="1"/>
</dbReference>
<gene>
    <name evidence="5" type="ORF">SAMN04515672_2583</name>
</gene>
<dbReference type="Gene3D" id="3.40.50.1980">
    <property type="entry name" value="Nitrogenase molybdenum iron protein domain"/>
    <property type="match status" value="2"/>
</dbReference>
<accession>A0A1G9A507</accession>
<name>A0A1G9A507_9EURY</name>
<dbReference type="Proteomes" id="UP000198882">
    <property type="component" value="Unassembled WGS sequence"/>
</dbReference>